<dbReference type="Pfam" id="PF00226">
    <property type="entry name" value="DnaJ"/>
    <property type="match status" value="1"/>
</dbReference>
<dbReference type="PANTHER" id="PTHR24074">
    <property type="entry name" value="CO-CHAPERONE PROTEIN DJLA"/>
    <property type="match status" value="1"/>
</dbReference>
<name>A0A1M4T7R2_9BACT</name>
<reference evidence="2 3" key="1">
    <citation type="submission" date="2016-11" db="EMBL/GenBank/DDBJ databases">
        <authorList>
            <person name="Jaros S."/>
            <person name="Januszkiewicz K."/>
            <person name="Wedrychowicz H."/>
        </authorList>
    </citation>
    <scope>NUCLEOTIDE SEQUENCE [LARGE SCALE GENOMIC DNA]</scope>
    <source>
        <strain evidence="2 3">DSM 26897</strain>
    </source>
</reference>
<keyword evidence="3" id="KW-1185">Reference proteome</keyword>
<dbReference type="OrthoDB" id="9779622at2"/>
<protein>
    <submittedName>
        <fullName evidence="2">DnaJ domain-containing protein</fullName>
    </submittedName>
</protein>
<dbReference type="RefSeq" id="WP_158069911.1">
    <property type="nucleotide sequence ID" value="NZ_FQUO01000001.1"/>
</dbReference>
<dbReference type="InterPro" id="IPR001623">
    <property type="entry name" value="DnaJ_domain"/>
</dbReference>
<gene>
    <name evidence="2" type="ORF">SAMN05444008_101353</name>
</gene>
<organism evidence="2 3">
    <name type="scientific">Cnuella takakiae</name>
    <dbReference type="NCBI Taxonomy" id="1302690"/>
    <lineage>
        <taxon>Bacteria</taxon>
        <taxon>Pseudomonadati</taxon>
        <taxon>Bacteroidota</taxon>
        <taxon>Chitinophagia</taxon>
        <taxon>Chitinophagales</taxon>
        <taxon>Chitinophagaceae</taxon>
        <taxon>Cnuella</taxon>
    </lineage>
</organism>
<dbReference type="SUPFAM" id="SSF46565">
    <property type="entry name" value="Chaperone J-domain"/>
    <property type="match status" value="1"/>
</dbReference>
<dbReference type="STRING" id="1302690.BUE76_01335"/>
<sequence length="211" mass="23931">MPHSPTLYQLLGVPEHATPQQVRNRYRQLVFQYHPDRNGGASYFEEKLKSINAAYDILSDRDKRRRYDELLAAARAPVRPRPNTAAPATATQTVVTDPDADPPWVKPFFRVFAFVLVTAFLRECRYSDTSKYSNPVPVQQVADTAGGSSWYLPGYDRVDTALRSMRIDTNLLNKEMPPIKPLDISLPIEHEAIPLQKAMPVRMDSSGELKF</sequence>
<dbReference type="SMART" id="SM00271">
    <property type="entry name" value="DnaJ"/>
    <property type="match status" value="1"/>
</dbReference>
<dbReference type="Gene3D" id="1.10.287.110">
    <property type="entry name" value="DnaJ domain"/>
    <property type="match status" value="1"/>
</dbReference>
<dbReference type="PRINTS" id="PR00625">
    <property type="entry name" value="JDOMAIN"/>
</dbReference>
<dbReference type="AlphaFoldDB" id="A0A1M4T7R2"/>
<proteinExistence type="predicted"/>
<dbReference type="Proteomes" id="UP000184368">
    <property type="component" value="Unassembled WGS sequence"/>
</dbReference>
<dbReference type="CDD" id="cd06257">
    <property type="entry name" value="DnaJ"/>
    <property type="match status" value="1"/>
</dbReference>
<evidence type="ECO:0000313" key="2">
    <source>
        <dbReference type="EMBL" id="SHE40572.1"/>
    </source>
</evidence>
<dbReference type="PROSITE" id="PS50076">
    <property type="entry name" value="DNAJ_2"/>
    <property type="match status" value="1"/>
</dbReference>
<accession>A0A1M4T7R2</accession>
<evidence type="ECO:0000313" key="3">
    <source>
        <dbReference type="Proteomes" id="UP000184368"/>
    </source>
</evidence>
<dbReference type="InterPro" id="IPR036869">
    <property type="entry name" value="J_dom_sf"/>
</dbReference>
<dbReference type="EMBL" id="FQUO01000001">
    <property type="protein sequence ID" value="SHE40572.1"/>
    <property type="molecule type" value="Genomic_DNA"/>
</dbReference>
<feature type="domain" description="J" evidence="1">
    <location>
        <begin position="6"/>
        <end position="71"/>
    </location>
</feature>
<dbReference type="InterPro" id="IPR050817">
    <property type="entry name" value="DjlA_DnaK_co-chaperone"/>
</dbReference>
<evidence type="ECO:0000259" key="1">
    <source>
        <dbReference type="PROSITE" id="PS50076"/>
    </source>
</evidence>